<dbReference type="InterPro" id="IPR036691">
    <property type="entry name" value="Endo/exonu/phosph_ase_sf"/>
</dbReference>
<accession>A0A919PID7</accession>
<evidence type="ECO:0000256" key="1">
    <source>
        <dbReference type="SAM" id="Phobius"/>
    </source>
</evidence>
<evidence type="ECO:0000313" key="4">
    <source>
        <dbReference type="Proteomes" id="UP000660611"/>
    </source>
</evidence>
<comment type="caution">
    <text evidence="3">The sequence shown here is derived from an EMBL/GenBank/DDBJ whole genome shotgun (WGS) entry which is preliminary data.</text>
</comment>
<keyword evidence="1" id="KW-1133">Transmembrane helix</keyword>
<evidence type="ECO:0000259" key="2">
    <source>
        <dbReference type="Pfam" id="PF03372"/>
    </source>
</evidence>
<feature type="transmembrane region" description="Helical" evidence="1">
    <location>
        <begin position="75"/>
        <end position="97"/>
    </location>
</feature>
<protein>
    <submittedName>
        <fullName evidence="3">Endonuclease</fullName>
    </submittedName>
</protein>
<dbReference type="EMBL" id="BONQ01000036">
    <property type="protein sequence ID" value="GIG44489.1"/>
    <property type="molecule type" value="Genomic_DNA"/>
</dbReference>
<keyword evidence="1" id="KW-0472">Membrane</keyword>
<feature type="transmembrane region" description="Helical" evidence="1">
    <location>
        <begin position="45"/>
        <end position="63"/>
    </location>
</feature>
<feature type="transmembrane region" description="Helical" evidence="1">
    <location>
        <begin position="104"/>
        <end position="123"/>
    </location>
</feature>
<keyword evidence="3" id="KW-0378">Hydrolase</keyword>
<keyword evidence="3" id="KW-0255">Endonuclease</keyword>
<keyword evidence="4" id="KW-1185">Reference proteome</keyword>
<feature type="domain" description="Endonuclease/exonuclease/phosphatase" evidence="2">
    <location>
        <begin position="139"/>
        <end position="347"/>
    </location>
</feature>
<dbReference type="SUPFAM" id="SSF56219">
    <property type="entry name" value="DNase I-like"/>
    <property type="match status" value="1"/>
</dbReference>
<keyword evidence="3" id="KW-0540">Nuclease</keyword>
<dbReference type="InterPro" id="IPR005135">
    <property type="entry name" value="Endo/exonuclease/phosphatase"/>
</dbReference>
<dbReference type="Proteomes" id="UP000660611">
    <property type="component" value="Unassembled WGS sequence"/>
</dbReference>
<dbReference type="Pfam" id="PF03372">
    <property type="entry name" value="Exo_endo_phos"/>
    <property type="match status" value="1"/>
</dbReference>
<dbReference type="GO" id="GO:0004519">
    <property type="term" value="F:endonuclease activity"/>
    <property type="evidence" value="ECO:0007669"/>
    <property type="project" value="UniProtKB-KW"/>
</dbReference>
<name>A0A919PID7_9ACTN</name>
<sequence length="361" mass="38490">MSGCCEDFAAGRGRLAQLPYPGGMVSTEETLPLAAPAATPRRRRWLTVLLWLLIAPFAAWAAARVFGLESGFPTVQLIAFTPYVAAISLLPLVLALLTKRIWPAVAAAVVAIAFAACVLPRWISDSDAGVPAGPTLRVMSVNMLMGRADPDRIVGLVRSGAVDLLAVQEYTDEGRTALRQAGLDETLPNVVSYPRPGVSGSAVYSRFPLTDQGYRRFPSDFGQARAGVRVPGALDVNVESVHPCAPSDRGRDSCWVADLAAQPAATPKGAVSLLIGDFNATLDHEAFRQVLAKGYQDAADVTGAGLDTSWPYDDRWFIPGVTLDHVLADERVGVRKVVVHRIAGTDHKAVFAELVLPKADG</sequence>
<dbReference type="AlphaFoldDB" id="A0A919PID7"/>
<gene>
    <name evidence="3" type="ORF">Dsi01nite_025300</name>
</gene>
<evidence type="ECO:0000313" key="3">
    <source>
        <dbReference type="EMBL" id="GIG44489.1"/>
    </source>
</evidence>
<organism evidence="3 4">
    <name type="scientific">Dactylosporangium siamense</name>
    <dbReference type="NCBI Taxonomy" id="685454"/>
    <lineage>
        <taxon>Bacteria</taxon>
        <taxon>Bacillati</taxon>
        <taxon>Actinomycetota</taxon>
        <taxon>Actinomycetes</taxon>
        <taxon>Micromonosporales</taxon>
        <taxon>Micromonosporaceae</taxon>
        <taxon>Dactylosporangium</taxon>
    </lineage>
</organism>
<reference evidence="3" key="1">
    <citation type="submission" date="2021-01" db="EMBL/GenBank/DDBJ databases">
        <title>Whole genome shotgun sequence of Dactylosporangium siamense NBRC 106093.</title>
        <authorList>
            <person name="Komaki H."/>
            <person name="Tamura T."/>
        </authorList>
    </citation>
    <scope>NUCLEOTIDE SEQUENCE</scope>
    <source>
        <strain evidence="3">NBRC 106093</strain>
    </source>
</reference>
<keyword evidence="1" id="KW-0812">Transmembrane</keyword>
<dbReference type="Gene3D" id="3.60.10.10">
    <property type="entry name" value="Endonuclease/exonuclease/phosphatase"/>
    <property type="match status" value="1"/>
</dbReference>
<proteinExistence type="predicted"/>